<accession>A0A9N9RA62</accession>
<reference evidence="4" key="2">
    <citation type="submission" date="2022-10" db="EMBL/GenBank/DDBJ databases">
        <authorList>
            <consortium name="ENA_rothamsted_submissions"/>
            <consortium name="culmorum"/>
            <person name="King R."/>
        </authorList>
    </citation>
    <scope>NUCLEOTIDE SEQUENCE</scope>
</reference>
<evidence type="ECO:0000256" key="2">
    <source>
        <dbReference type="ARBA" id="ARBA00023242"/>
    </source>
</evidence>
<organism evidence="4 5">
    <name type="scientific">Diatraea saccharalis</name>
    <name type="common">sugarcane borer</name>
    <dbReference type="NCBI Taxonomy" id="40085"/>
    <lineage>
        <taxon>Eukaryota</taxon>
        <taxon>Metazoa</taxon>
        <taxon>Ecdysozoa</taxon>
        <taxon>Arthropoda</taxon>
        <taxon>Hexapoda</taxon>
        <taxon>Insecta</taxon>
        <taxon>Pterygota</taxon>
        <taxon>Neoptera</taxon>
        <taxon>Endopterygota</taxon>
        <taxon>Lepidoptera</taxon>
        <taxon>Glossata</taxon>
        <taxon>Ditrysia</taxon>
        <taxon>Pyraloidea</taxon>
        <taxon>Crambidae</taxon>
        <taxon>Crambinae</taxon>
        <taxon>Diatraea</taxon>
    </lineage>
</organism>
<dbReference type="Pfam" id="PF08236">
    <property type="entry name" value="SRI"/>
    <property type="match status" value="1"/>
</dbReference>
<protein>
    <recommendedName>
        <fullName evidence="3">Set2 Rpb1 interacting domain-containing protein</fullName>
    </recommendedName>
</protein>
<dbReference type="AlphaFoldDB" id="A0A9N9RA62"/>
<reference evidence="4" key="1">
    <citation type="submission" date="2021-12" db="EMBL/GenBank/DDBJ databases">
        <authorList>
            <person name="King R."/>
        </authorList>
    </citation>
    <scope>NUCLEOTIDE SEQUENCE</scope>
</reference>
<feature type="domain" description="Set2 Rpb1 interacting" evidence="3">
    <location>
        <begin position="411"/>
        <end position="471"/>
    </location>
</feature>
<dbReference type="GO" id="GO:0005694">
    <property type="term" value="C:chromosome"/>
    <property type="evidence" value="ECO:0007669"/>
    <property type="project" value="InterPro"/>
</dbReference>
<keyword evidence="5" id="KW-1185">Reference proteome</keyword>
<dbReference type="EMBL" id="OU893336">
    <property type="protein sequence ID" value="CAG9793430.1"/>
    <property type="molecule type" value="Genomic_DNA"/>
</dbReference>
<keyword evidence="2" id="KW-0539">Nucleus</keyword>
<evidence type="ECO:0000313" key="5">
    <source>
        <dbReference type="Proteomes" id="UP001153714"/>
    </source>
</evidence>
<evidence type="ECO:0000259" key="3">
    <source>
        <dbReference type="Pfam" id="PF08236"/>
    </source>
</evidence>
<dbReference type="Proteomes" id="UP001153714">
    <property type="component" value="Chromosome 5"/>
</dbReference>
<gene>
    <name evidence="4" type="ORF">DIATSA_LOCUS10870</name>
</gene>
<evidence type="ECO:0000256" key="1">
    <source>
        <dbReference type="ARBA" id="ARBA00004123"/>
    </source>
</evidence>
<dbReference type="OrthoDB" id="6594281at2759"/>
<dbReference type="GO" id="GO:0006355">
    <property type="term" value="P:regulation of DNA-templated transcription"/>
    <property type="evidence" value="ECO:0007669"/>
    <property type="project" value="InterPro"/>
</dbReference>
<sequence>MNTHLIDWSSELSDSDHAVDLLVNEYDTTSMPLPDIEFEPHLLISKVRKHYMEYIIKLLSINYENNQKLLNKNIYLPSAIWRCAKNIEMKAAQTCMVVQLYRKNIVAAITELKNDTKRGKLNKKLYECLRKPSVNEKKLQTTLSNTIDCHCQCVCNKRKKFRKTTISPKTIPNEISNMSTNVKNDVSIYNIPVIANLQADSPQVADINYTTASKKSPLSINVNQTKFSDLSHNPPRMSIESQDSDELMMQLEKLFQCDSQEDELFEGPLYDNLETSLQDDLTKKKECNETQLNQPHESVISNHTAQIKSLDERLASLTGLLVNNFDNNVQHEKVENPKSNHKPSTSKWLCEEYFLKAKLFELLDQIGDCNRKKLARIKEMLTELFGEDSDEECIMSPLEETPEFVISCKERIAPWVVKLLTPYYIKGRIRGKSLFKALAKHLIRLIYQCSRYPQEYEVNSFVSDFLQNHKMIRCEADFKQFRIENL</sequence>
<name>A0A9N9RA62_9NEOP</name>
<evidence type="ECO:0000313" key="4">
    <source>
        <dbReference type="EMBL" id="CAG9793430.1"/>
    </source>
</evidence>
<comment type="subcellular location">
    <subcellularLocation>
        <location evidence="1">Nucleus</location>
    </subcellularLocation>
</comment>
<dbReference type="InterPro" id="IPR013257">
    <property type="entry name" value="SRI"/>
</dbReference>
<proteinExistence type="predicted"/>